<dbReference type="Gene3D" id="2.10.60.10">
    <property type="entry name" value="CD59"/>
    <property type="match status" value="1"/>
</dbReference>
<sequence length="120" mass="12099">MQALFGLCLLSGLLTTGISLECETCVGPGDSCSGKNETCPSGLDACGTFVIEASQGGQTVTAISKTCTTKDTCAQLKPGASLSIGDVTGTIKQAVCDKALPTSASVLLALSGFLLLKVFF</sequence>
<proteinExistence type="inferred from homology"/>
<comment type="similarity">
    <text evidence="2">Belongs to the CNF-like-inhibitor family.</text>
</comment>
<reference evidence="9 10" key="1">
    <citation type="submission" date="2025-04" db="UniProtKB">
        <authorList>
            <consortium name="RefSeq"/>
        </authorList>
    </citation>
    <scope>IDENTIFICATION</scope>
    <source>
        <tissue evidence="9 10">Blood</tissue>
    </source>
</reference>
<organism evidence="8 9">
    <name type="scientific">Eublepharis macularius</name>
    <name type="common">Leopard gecko</name>
    <name type="synonym">Cyrtodactylus macularius</name>
    <dbReference type="NCBI Taxonomy" id="481883"/>
    <lineage>
        <taxon>Eukaryota</taxon>
        <taxon>Metazoa</taxon>
        <taxon>Chordata</taxon>
        <taxon>Craniata</taxon>
        <taxon>Vertebrata</taxon>
        <taxon>Euteleostomi</taxon>
        <taxon>Lepidosauria</taxon>
        <taxon>Squamata</taxon>
        <taxon>Bifurcata</taxon>
        <taxon>Gekkota</taxon>
        <taxon>Eublepharidae</taxon>
        <taxon>Eublepharinae</taxon>
        <taxon>Eublepharis</taxon>
    </lineage>
</organism>
<evidence type="ECO:0000313" key="8">
    <source>
        <dbReference type="Proteomes" id="UP001190640"/>
    </source>
</evidence>
<dbReference type="RefSeq" id="XP_054855020.1">
    <property type="nucleotide sequence ID" value="XM_054999045.1"/>
</dbReference>
<feature type="signal peptide" evidence="6">
    <location>
        <begin position="1"/>
        <end position="19"/>
    </location>
</feature>
<dbReference type="Pfam" id="PF02988">
    <property type="entry name" value="PLA2_inh"/>
    <property type="match status" value="1"/>
</dbReference>
<evidence type="ECO:0000256" key="6">
    <source>
        <dbReference type="SAM" id="SignalP"/>
    </source>
</evidence>
<dbReference type="InterPro" id="IPR004126">
    <property type="entry name" value="PLipase_A2_inh_N"/>
</dbReference>
<protein>
    <submittedName>
        <fullName evidence="9 10">Phospholipase A2 inhibitor NAI-like</fullName>
    </submittedName>
</protein>
<accession>A0AA97LGQ1</accession>
<dbReference type="AlphaFoldDB" id="A0AA97LGQ1"/>
<evidence type="ECO:0000313" key="10">
    <source>
        <dbReference type="RefSeq" id="XP_054855021.1"/>
    </source>
</evidence>
<gene>
    <name evidence="9 10" type="primary">LOC129343065</name>
</gene>
<keyword evidence="6" id="KW-0732">Signal</keyword>
<dbReference type="PANTHER" id="PTHR20914:SF9">
    <property type="entry name" value="COILED, ISOFORM A"/>
    <property type="match status" value="1"/>
</dbReference>
<dbReference type="InterPro" id="IPR045860">
    <property type="entry name" value="Snake_toxin-like_sf"/>
</dbReference>
<name>A0AA97LGQ1_EUBMA</name>
<feature type="domain" description="Phospholipase A2 inhibitor N-terminal" evidence="7">
    <location>
        <begin position="21"/>
        <end position="74"/>
    </location>
</feature>
<evidence type="ECO:0000259" key="7">
    <source>
        <dbReference type="Pfam" id="PF02988"/>
    </source>
</evidence>
<evidence type="ECO:0000313" key="9">
    <source>
        <dbReference type="RefSeq" id="XP_054855020.1"/>
    </source>
</evidence>
<dbReference type="KEGG" id="emc:129343065"/>
<dbReference type="GO" id="GO:0019834">
    <property type="term" value="F:phospholipase A2 inhibitor activity"/>
    <property type="evidence" value="ECO:0007669"/>
    <property type="project" value="UniProtKB-KW"/>
</dbReference>
<dbReference type="PANTHER" id="PTHR20914">
    <property type="entry name" value="LY6/PLAUR DOMAIN-CONTAINING PROTEIN 8"/>
    <property type="match status" value="1"/>
</dbReference>
<keyword evidence="3" id="KW-0964">Secreted</keyword>
<evidence type="ECO:0000256" key="3">
    <source>
        <dbReference type="ARBA" id="ARBA00022525"/>
    </source>
</evidence>
<evidence type="ECO:0000256" key="5">
    <source>
        <dbReference type="ARBA" id="ARBA00023157"/>
    </source>
</evidence>
<dbReference type="SUPFAM" id="SSF57302">
    <property type="entry name" value="Snake toxin-like"/>
    <property type="match status" value="1"/>
</dbReference>
<feature type="chain" id="PRO_5044705680" evidence="6">
    <location>
        <begin position="20"/>
        <end position="120"/>
    </location>
</feature>
<dbReference type="GO" id="GO:0005576">
    <property type="term" value="C:extracellular region"/>
    <property type="evidence" value="ECO:0007669"/>
    <property type="project" value="UniProtKB-SubCell"/>
</dbReference>
<dbReference type="InterPro" id="IPR050918">
    <property type="entry name" value="CNF-like_PLA2_Inhibitor"/>
</dbReference>
<evidence type="ECO:0000256" key="2">
    <source>
        <dbReference type="ARBA" id="ARBA00006570"/>
    </source>
</evidence>
<keyword evidence="4 9" id="KW-0593">Phospholipase A2 inhibitor</keyword>
<comment type="subcellular location">
    <subcellularLocation>
        <location evidence="1">Secreted</location>
    </subcellularLocation>
</comment>
<keyword evidence="5" id="KW-1015">Disulfide bond</keyword>
<keyword evidence="8" id="KW-1185">Reference proteome</keyword>
<evidence type="ECO:0000256" key="1">
    <source>
        <dbReference type="ARBA" id="ARBA00004613"/>
    </source>
</evidence>
<evidence type="ECO:0000256" key="4">
    <source>
        <dbReference type="ARBA" id="ARBA00023005"/>
    </source>
</evidence>
<dbReference type="Proteomes" id="UP001190640">
    <property type="component" value="Chromosome 15"/>
</dbReference>
<dbReference type="GeneID" id="129343065"/>
<dbReference type="RefSeq" id="XP_054855021.1">
    <property type="nucleotide sequence ID" value="XM_054999046.1"/>
</dbReference>